<proteinExistence type="predicted"/>
<dbReference type="Proteomes" id="UP000185924">
    <property type="component" value="Unassembled WGS sequence"/>
</dbReference>
<accession>A0A1N6YCI7</accession>
<evidence type="ECO:0008006" key="3">
    <source>
        <dbReference type="Google" id="ProtNLM"/>
    </source>
</evidence>
<protein>
    <recommendedName>
        <fullName evidence="3">DUF4249 domain-containing protein</fullName>
    </recommendedName>
</protein>
<dbReference type="EMBL" id="FTNM01000003">
    <property type="protein sequence ID" value="SIR12221.1"/>
    <property type="molecule type" value="Genomic_DNA"/>
</dbReference>
<dbReference type="PROSITE" id="PS51257">
    <property type="entry name" value="PROKAR_LIPOPROTEIN"/>
    <property type="match status" value="1"/>
</dbReference>
<name>A0A1N6YCI7_9BACT</name>
<organism evidence="1 2">
    <name type="scientific">Pontibacter lucknowensis</name>
    <dbReference type="NCBI Taxonomy" id="1077936"/>
    <lineage>
        <taxon>Bacteria</taxon>
        <taxon>Pseudomonadati</taxon>
        <taxon>Bacteroidota</taxon>
        <taxon>Cytophagia</taxon>
        <taxon>Cytophagales</taxon>
        <taxon>Hymenobacteraceae</taxon>
        <taxon>Pontibacter</taxon>
    </lineage>
</organism>
<evidence type="ECO:0000313" key="2">
    <source>
        <dbReference type="Proteomes" id="UP000185924"/>
    </source>
</evidence>
<dbReference type="RefSeq" id="WP_076422294.1">
    <property type="nucleotide sequence ID" value="NZ_FTNM01000003.1"/>
</dbReference>
<evidence type="ECO:0000313" key="1">
    <source>
        <dbReference type="EMBL" id="SIR12221.1"/>
    </source>
</evidence>
<sequence length="271" mass="30843">MKTRRAIYTLLLPLLFLLLSCDMEQEVEIKLPPYESQLVVECYLEPGKSLRAVVLESVSYFNEPELPLVPDAEVFITHQGRTIKLPFSPIQNKATGKYYTHRKNEKLNLQPGDVLTLEVKDKKGRHVTGTTTVMGQVPIEAVEWKFNESNKAYLLTSYQDDPDAANYYRYMVHRDSLSNSSQRDFVSSDQLTNGQRVSYGSGYDYEEGDTLIVSLFHIEKQYYDFLSSISDARRANGNPFAQPSRIVSSVKGGIGIFTNLSYNRKTVVIEK</sequence>
<dbReference type="AlphaFoldDB" id="A0A1N6YCI7"/>
<dbReference type="STRING" id="1077936.SAMN05421545_2411"/>
<dbReference type="InterPro" id="IPR025345">
    <property type="entry name" value="DUF4249"/>
</dbReference>
<reference evidence="2" key="1">
    <citation type="submission" date="2017-01" db="EMBL/GenBank/DDBJ databases">
        <authorList>
            <person name="Varghese N."/>
            <person name="Submissions S."/>
        </authorList>
    </citation>
    <scope>NUCLEOTIDE SEQUENCE [LARGE SCALE GENOMIC DNA]</scope>
    <source>
        <strain evidence="2">DM9</strain>
    </source>
</reference>
<dbReference type="Pfam" id="PF14054">
    <property type="entry name" value="DUF4249"/>
    <property type="match status" value="1"/>
</dbReference>
<dbReference type="OrthoDB" id="1117499at2"/>
<keyword evidence="2" id="KW-1185">Reference proteome</keyword>
<gene>
    <name evidence="1" type="ORF">SAMN05421545_2411</name>
</gene>